<sequence length="1804" mass="194782">MSTEANSEELSAGSPTEDSNSPDNRGDASQQEQPQQQQHECMSGNPAEEGSGGSGRSGDESYGSGPGDRTESASSAPPPASPHRERKPATDSNKATSRQLASAPPIAIQRPPMPTGAIDTHQSQQQPQPSVPRGQSMQLTPIASQAVDASAVGGVPMQQQEGGSRLTGEAKDGDGSVEDDSLADATADGSRQPPTASDVCICTQQQHAVDPTSSMIDPSPLAAAAASADRQPASPSCPSPPSTNSPISPDQQHTANARQGQASGSDAAAITCAAVDALLAGDIAPFVEQVKKLREMPLLPYRDPAVGRLVLSLAAKKDEAHRQQGQGGLAGCIVGLVRDSSDASIQAAVGCFLAWLDQAGYPFGAEWLPLFGVLVESTAGRLRLPSQVFMAARGVMCSDTVQVTAEDLGAFRKHMFCHIDGLVETLVTSSDQVIVWRAYELIGIIFSCAFRCTSDPGVLAPMCRTVSASPAALGKIATMLKDHAACEWLVLFYLNVPLAMAESGYCERLVQAGFLSATLSVIHTHRYTPASMTPLLIRALGPSIRLLGLILARNSYASCEGLAELMCSHLLSVVTQDTECLASVSRGGTTISSVLHILGSLASYWDRELISGKAKDNPIVESVLQVDISALSVPPIAASHDSLTQDIAEIMYFFDNFRRRKVAIDRWVSSLQDPQREAARQQNKQNPMVRCLSDKRVLHTVYRLVGPLKFRPARVAVLAVSCRSLLDALCPVRSTDRISSYANRELLAPEAWIKVSNHCRLAAALARYSTGMMLTLSIRWECSLTADDISDLIGFLEEADHLIALSLTDVDLREVPDDECTRLANAIGHLPSLAVLYLVRGHLIPAFADRLSALLKAKPEGDGKDDGSSSSSSSISSPPPSSSRDVTHMPSTSSAAVPADSEGDGQATTEEGQTANAGDDTKERSFAELGRMTILSCHVSFKCCVNLLEGLCGKSFEYLELSDAVLTTSGNEANQHDQLQTVLERLFGTIACEEIQLSFASVGELSLRTVEDTVRSAATAGLRTNPNRRTLRNLGLAASAIRTASFLHFVLKDLTLSRLSLISSVPLGQLVSQQFLSSDNFESLVHGAVTRADEKRETEEDRRMAARERREERLRAEEKEIRSNPSFVLDLTNVPFTSVSASDRFLIGVIEEINKKEEVKYAYKEPVIVTDLSSVSEELYVEPSSNLPKHLCEVLVRSYNTRRPLTWLQTVIHKAPTLLTLYINSVSCDSRRPVLASRFQDPCSVTAADLAMYGECVGQLEALKDDPAVNYISQKDVDEARTALNEAISLGQEQETVHLAALCEKQKRVAVIDSLLATLQTKLSDLEGQRDKAALSKAEEGDIDSIDAKIARRFVAGKEPPVDGQPKSRCELVREQLRERLEVKQKQKALQERRMKRQADKKTDDVSDDSDDQQQQGEGGKKAKKKRRPKNKGPRAAPSTAAPPCPLADGSAPVREGGEADGGFKLVDSEPSSSLLHVPAVAAGAAAAAMSAASGSLVPQALTTAPMPPLPGGGREFGAVGDRRWGGDERLAGQVDVETDGGAAGHRDDGRVSVGGETEAMRARFAAELMRRDQQIKALRHESLAARREIEHLREAQAAGEQTVADTLAANERLQADMKKANEVHRQQLGQQHQRLTSAAAEREASLRQENASLREETASLGEANRALQADIYQLRSNQIDQLTETFNGLTTADELSGFAMQLADRQTAIMSTELPQLQSLERRAQQAAQQKREAELRQQMQQSNQRAREEAIECQVCQETERSVVLQPCGHFCICQQCAQNLQPPECPLCRQVFTSWTNAIFS</sequence>
<feature type="region of interest" description="Disordered" evidence="3">
    <location>
        <begin position="210"/>
        <end position="262"/>
    </location>
</feature>
<feature type="compositionally biased region" description="Low complexity" evidence="3">
    <location>
        <begin position="218"/>
        <end position="234"/>
    </location>
</feature>
<feature type="compositionally biased region" description="Polar residues" evidence="3">
    <location>
        <begin position="906"/>
        <end position="916"/>
    </location>
</feature>
<dbReference type="SUPFAM" id="SSF57850">
    <property type="entry name" value="RING/U-box"/>
    <property type="match status" value="1"/>
</dbReference>
<feature type="region of interest" description="Disordered" evidence="3">
    <location>
        <begin position="1092"/>
        <end position="1111"/>
    </location>
</feature>
<feature type="compositionally biased region" description="Polar residues" evidence="3">
    <location>
        <begin position="1"/>
        <end position="29"/>
    </location>
</feature>
<dbReference type="PROSITE" id="PS50089">
    <property type="entry name" value="ZF_RING_2"/>
    <property type="match status" value="1"/>
</dbReference>
<feature type="compositionally biased region" description="Basic and acidic residues" evidence="3">
    <location>
        <begin position="858"/>
        <end position="867"/>
    </location>
</feature>
<dbReference type="PANTHER" id="PTHR22696:SF1">
    <property type="entry name" value="E3 UBIQUITIN-PROTEIN LIGASE RNF26"/>
    <property type="match status" value="1"/>
</dbReference>
<dbReference type="Pfam" id="PF13920">
    <property type="entry name" value="zf-C3HC4_3"/>
    <property type="match status" value="1"/>
</dbReference>
<dbReference type="GO" id="GO:0016567">
    <property type="term" value="P:protein ubiquitination"/>
    <property type="evidence" value="ECO:0007669"/>
    <property type="project" value="TreeGrafter"/>
</dbReference>
<dbReference type="VEuPathDB" id="CryptoDB:Vbra_6651"/>
<evidence type="ECO:0000256" key="3">
    <source>
        <dbReference type="SAM" id="MobiDB-lite"/>
    </source>
</evidence>
<feature type="region of interest" description="Disordered" evidence="3">
    <location>
        <begin position="858"/>
        <end position="921"/>
    </location>
</feature>
<dbReference type="GO" id="GO:0008270">
    <property type="term" value="F:zinc ion binding"/>
    <property type="evidence" value="ECO:0007669"/>
    <property type="project" value="UniProtKB-KW"/>
</dbReference>
<feature type="compositionally biased region" description="Polar residues" evidence="3">
    <location>
        <begin position="90"/>
        <end position="100"/>
    </location>
</feature>
<protein>
    <recommendedName>
        <fullName evidence="4">RING-type domain-containing protein</fullName>
    </recommendedName>
</protein>
<keyword evidence="1" id="KW-0479">Metal-binding</keyword>
<dbReference type="InParanoid" id="A0A0G4H5V9"/>
<evidence type="ECO:0000313" key="5">
    <source>
        <dbReference type="EMBL" id="CEM39233.1"/>
    </source>
</evidence>
<dbReference type="PANTHER" id="PTHR22696">
    <property type="entry name" value="E3 UBIQUITIN-PROTEIN LIGASE RNF26"/>
    <property type="match status" value="1"/>
</dbReference>
<keyword evidence="1" id="KW-0863">Zinc-finger</keyword>
<feature type="compositionally biased region" description="Basic and acidic residues" evidence="3">
    <location>
        <begin position="1384"/>
        <end position="1405"/>
    </location>
</feature>
<feature type="compositionally biased region" description="Basic residues" evidence="3">
    <location>
        <begin position="1422"/>
        <end position="1433"/>
    </location>
</feature>
<feature type="region of interest" description="Disordered" evidence="3">
    <location>
        <begin position="1384"/>
        <end position="1465"/>
    </location>
</feature>
<dbReference type="PhylomeDB" id="A0A0G4H5V9"/>
<evidence type="ECO:0000313" key="6">
    <source>
        <dbReference type="Proteomes" id="UP000041254"/>
    </source>
</evidence>
<dbReference type="Gene3D" id="3.30.40.10">
    <property type="entry name" value="Zinc/RING finger domain, C3HC4 (zinc finger)"/>
    <property type="match status" value="1"/>
</dbReference>
<feature type="coiled-coil region" evidence="2">
    <location>
        <begin position="1576"/>
        <end position="1631"/>
    </location>
</feature>
<dbReference type="EMBL" id="CDMY01001028">
    <property type="protein sequence ID" value="CEM39233.1"/>
    <property type="molecule type" value="Genomic_DNA"/>
</dbReference>
<accession>A0A0G4H5V9</accession>
<dbReference type="InterPro" id="IPR013083">
    <property type="entry name" value="Znf_RING/FYVE/PHD"/>
</dbReference>
<evidence type="ECO:0000256" key="2">
    <source>
        <dbReference type="SAM" id="Coils"/>
    </source>
</evidence>
<dbReference type="GO" id="GO:0061630">
    <property type="term" value="F:ubiquitin protein ligase activity"/>
    <property type="evidence" value="ECO:0007669"/>
    <property type="project" value="TreeGrafter"/>
</dbReference>
<gene>
    <name evidence="5" type="ORF">Vbra_6651</name>
</gene>
<reference evidence="5 6" key="1">
    <citation type="submission" date="2014-11" db="EMBL/GenBank/DDBJ databases">
        <authorList>
            <person name="Zhu J."/>
            <person name="Qi W."/>
            <person name="Song R."/>
        </authorList>
    </citation>
    <scope>NUCLEOTIDE SEQUENCE [LARGE SCALE GENOMIC DNA]</scope>
</reference>
<feature type="compositionally biased region" description="Polar residues" evidence="3">
    <location>
        <begin position="250"/>
        <end position="262"/>
    </location>
</feature>
<dbReference type="InterPro" id="IPR001841">
    <property type="entry name" value="Znf_RING"/>
</dbReference>
<feature type="domain" description="RING-type" evidence="4">
    <location>
        <begin position="1755"/>
        <end position="1792"/>
    </location>
</feature>
<feature type="region of interest" description="Disordered" evidence="3">
    <location>
        <begin position="1"/>
        <end position="197"/>
    </location>
</feature>
<feature type="compositionally biased region" description="Low complexity" evidence="3">
    <location>
        <begin position="122"/>
        <end position="136"/>
    </location>
</feature>
<keyword evidence="6" id="KW-1185">Reference proteome</keyword>
<feature type="coiled-coil region" evidence="2">
    <location>
        <begin position="1718"/>
        <end position="1754"/>
    </location>
</feature>
<keyword evidence="2" id="KW-0175">Coiled coil</keyword>
<dbReference type="Proteomes" id="UP000041254">
    <property type="component" value="Unassembled WGS sequence"/>
</dbReference>
<organism evidence="5 6">
    <name type="scientific">Vitrella brassicaformis (strain CCMP3155)</name>
    <dbReference type="NCBI Taxonomy" id="1169540"/>
    <lineage>
        <taxon>Eukaryota</taxon>
        <taxon>Sar</taxon>
        <taxon>Alveolata</taxon>
        <taxon>Colpodellida</taxon>
        <taxon>Vitrellaceae</taxon>
        <taxon>Vitrella</taxon>
    </lineage>
</organism>
<proteinExistence type="predicted"/>
<dbReference type="GO" id="GO:0006511">
    <property type="term" value="P:ubiquitin-dependent protein catabolic process"/>
    <property type="evidence" value="ECO:0007669"/>
    <property type="project" value="TreeGrafter"/>
</dbReference>
<evidence type="ECO:0000256" key="1">
    <source>
        <dbReference type="PROSITE-ProRule" id="PRU00175"/>
    </source>
</evidence>
<dbReference type="SMART" id="SM00184">
    <property type="entry name" value="RING"/>
    <property type="match status" value="1"/>
</dbReference>
<keyword evidence="1" id="KW-0862">Zinc</keyword>
<evidence type="ECO:0000259" key="4">
    <source>
        <dbReference type="PROSITE" id="PS50089"/>
    </source>
</evidence>
<name>A0A0G4H5V9_VITBC</name>
<dbReference type="CDD" id="cd16649">
    <property type="entry name" value="mRING-HC-C3HC5_CGRF1-like"/>
    <property type="match status" value="1"/>
</dbReference>